<protein>
    <submittedName>
        <fullName evidence="2">Uncharacterized protein</fullName>
    </submittedName>
</protein>
<keyword evidence="1" id="KW-0732">Signal</keyword>
<name>A0AA92QDE2_RALSL</name>
<dbReference type="EMBL" id="CP051170">
    <property type="protein sequence ID" value="QOK98848.1"/>
    <property type="molecule type" value="Genomic_DNA"/>
</dbReference>
<evidence type="ECO:0000256" key="1">
    <source>
        <dbReference type="SAM" id="SignalP"/>
    </source>
</evidence>
<evidence type="ECO:0000313" key="3">
    <source>
        <dbReference type="Proteomes" id="UP000593970"/>
    </source>
</evidence>
<feature type="chain" id="PRO_5041724767" evidence="1">
    <location>
        <begin position="22"/>
        <end position="219"/>
    </location>
</feature>
<geneLocation type="plasmid" evidence="2 3">
    <name>pUW774mp</name>
</geneLocation>
<evidence type="ECO:0000313" key="2">
    <source>
        <dbReference type="EMBL" id="QOK98848.1"/>
    </source>
</evidence>
<dbReference type="Proteomes" id="UP000593970">
    <property type="component" value="Plasmid pUW774mp"/>
</dbReference>
<reference evidence="3" key="1">
    <citation type="submission" date="2020-04" db="EMBL/GenBank/DDBJ databases">
        <title>Ralstonia solanacearum UW576, UW763, UW773, and UW774.</title>
        <authorList>
            <person name="Steidl O."/>
            <person name="Truchon A."/>
            <person name="Allen C."/>
        </authorList>
    </citation>
    <scope>NUCLEOTIDE SEQUENCE [LARGE SCALE GENOMIC DNA]</scope>
    <source>
        <strain evidence="3">UW774</strain>
        <plasmid evidence="3">pUW774mp</plasmid>
    </source>
</reference>
<sequence length="219" mass="23931">MTKMRWVSGVAVILVSAQAIAGIFDSAGGSYEECMEARRNEIKNTSQYVIADNFCRKKHPAQELVNPFDPSAATSVQEPVELMLVSGIEPSNAHARPAIAAVSLTHVALAHDGQEFGSGVRSHDFRWYTRVDTTNRNQFPLSALIVGVTQRGVKRCDWDAKSYPEVYQCNGYAGSGMSGSFKCYMPDSEKRLHAGEAYCAVGLGIMGTLSDLSRYLPSR</sequence>
<feature type="signal peptide" evidence="1">
    <location>
        <begin position="1"/>
        <end position="21"/>
    </location>
</feature>
<proteinExistence type="predicted"/>
<accession>A0AA92QDE2</accession>
<gene>
    <name evidence="2" type="ORF">HF909_20725</name>
</gene>
<dbReference type="AlphaFoldDB" id="A0AA92QDE2"/>
<keyword evidence="2" id="KW-0614">Plasmid</keyword>
<organism evidence="2 3">
    <name type="scientific">Ralstonia solanacearum</name>
    <name type="common">Pseudomonas solanacearum</name>
    <dbReference type="NCBI Taxonomy" id="305"/>
    <lineage>
        <taxon>Bacteria</taxon>
        <taxon>Pseudomonadati</taxon>
        <taxon>Pseudomonadota</taxon>
        <taxon>Betaproteobacteria</taxon>
        <taxon>Burkholderiales</taxon>
        <taxon>Burkholderiaceae</taxon>
        <taxon>Ralstonia</taxon>
        <taxon>Ralstonia solanacearum species complex</taxon>
    </lineage>
</organism>